<dbReference type="PROSITE" id="PS50931">
    <property type="entry name" value="HTH_LYSR"/>
    <property type="match status" value="1"/>
</dbReference>
<dbReference type="Proteomes" id="UP000245461">
    <property type="component" value="Unassembled WGS sequence"/>
</dbReference>
<reference evidence="6 7" key="1">
    <citation type="submission" date="2018-05" db="EMBL/GenBank/DDBJ databases">
        <title>Zavarzinia sp. HR-AS.</title>
        <authorList>
            <person name="Lee Y."/>
            <person name="Jeon C.O."/>
        </authorList>
    </citation>
    <scope>NUCLEOTIDE SEQUENCE [LARGE SCALE GENOMIC DNA]</scope>
    <source>
        <strain evidence="6 7">HR-AS</strain>
    </source>
</reference>
<comment type="similarity">
    <text evidence="1">Belongs to the LysR transcriptional regulatory family.</text>
</comment>
<evidence type="ECO:0000256" key="3">
    <source>
        <dbReference type="ARBA" id="ARBA00023125"/>
    </source>
</evidence>
<evidence type="ECO:0000256" key="2">
    <source>
        <dbReference type="ARBA" id="ARBA00023015"/>
    </source>
</evidence>
<dbReference type="InterPro" id="IPR000847">
    <property type="entry name" value="LysR_HTH_N"/>
</dbReference>
<evidence type="ECO:0000256" key="1">
    <source>
        <dbReference type="ARBA" id="ARBA00009437"/>
    </source>
</evidence>
<dbReference type="EMBL" id="QGLE01000002">
    <property type="protein sequence ID" value="PWR25222.1"/>
    <property type="molecule type" value="Genomic_DNA"/>
</dbReference>
<dbReference type="InterPro" id="IPR005119">
    <property type="entry name" value="LysR_subst-bd"/>
</dbReference>
<dbReference type="OrthoDB" id="7506954at2"/>
<dbReference type="GO" id="GO:0003700">
    <property type="term" value="F:DNA-binding transcription factor activity"/>
    <property type="evidence" value="ECO:0007669"/>
    <property type="project" value="InterPro"/>
</dbReference>
<name>A0A317EF37_9PROT</name>
<dbReference type="FunFam" id="1.10.10.10:FF:000001">
    <property type="entry name" value="LysR family transcriptional regulator"/>
    <property type="match status" value="1"/>
</dbReference>
<dbReference type="SUPFAM" id="SSF46785">
    <property type="entry name" value="Winged helix' DNA-binding domain"/>
    <property type="match status" value="1"/>
</dbReference>
<gene>
    <name evidence="6" type="ORF">DKG74_05530</name>
</gene>
<keyword evidence="4" id="KW-0804">Transcription</keyword>
<dbReference type="CDD" id="cd05466">
    <property type="entry name" value="PBP2_LTTR_substrate"/>
    <property type="match status" value="1"/>
</dbReference>
<evidence type="ECO:0000313" key="6">
    <source>
        <dbReference type="EMBL" id="PWR25222.1"/>
    </source>
</evidence>
<sequence>MDKLNWNLLRTFVAIVESGGLSKAATRLRRSQPTISTALKQLEDQVGHRLIRRGGTVFEVTAEGMELFRECREILSRIDRLNERMDDAGRLVAGTVKLQLASGIVAPFFDAFVTGFHRRYPGVDFEMTVAPSVDIQEAVARGDATAGICLSFKERDDLAYRPFTREHFGFFCGRDHRLFGRADVTVEDLRDEAFVSFQTDRFNDALWPVAHLRMKLGCRGRIAGVSPYLETIRRMAIAGLGIAPFPVHAMTGDVRLGLLRQLPPYEGLPAIDHFLVTHPGRRPTRVEAVFLDELDAELLRLPLALRTYPQD</sequence>
<dbReference type="GO" id="GO:0005829">
    <property type="term" value="C:cytosol"/>
    <property type="evidence" value="ECO:0007669"/>
    <property type="project" value="TreeGrafter"/>
</dbReference>
<feature type="domain" description="HTH lysR-type" evidence="5">
    <location>
        <begin position="4"/>
        <end position="61"/>
    </location>
</feature>
<dbReference type="InterPro" id="IPR036388">
    <property type="entry name" value="WH-like_DNA-bd_sf"/>
</dbReference>
<comment type="caution">
    <text evidence="6">The sequence shown here is derived from an EMBL/GenBank/DDBJ whole genome shotgun (WGS) entry which is preliminary data.</text>
</comment>
<dbReference type="Gene3D" id="3.40.190.290">
    <property type="match status" value="1"/>
</dbReference>
<evidence type="ECO:0000256" key="4">
    <source>
        <dbReference type="ARBA" id="ARBA00023163"/>
    </source>
</evidence>
<keyword evidence="3" id="KW-0238">DNA-binding</keyword>
<dbReference type="PANTHER" id="PTHR30419">
    <property type="entry name" value="HTH-TYPE TRANSCRIPTIONAL REGULATOR YBHD"/>
    <property type="match status" value="1"/>
</dbReference>
<dbReference type="AlphaFoldDB" id="A0A317EF37"/>
<dbReference type="Pfam" id="PF03466">
    <property type="entry name" value="LysR_substrate"/>
    <property type="match status" value="1"/>
</dbReference>
<proteinExistence type="inferred from homology"/>
<dbReference type="InterPro" id="IPR036390">
    <property type="entry name" value="WH_DNA-bd_sf"/>
</dbReference>
<dbReference type="Pfam" id="PF00126">
    <property type="entry name" value="HTH_1"/>
    <property type="match status" value="1"/>
</dbReference>
<evidence type="ECO:0000313" key="7">
    <source>
        <dbReference type="Proteomes" id="UP000245461"/>
    </source>
</evidence>
<accession>A0A317EF37</accession>
<dbReference type="Gene3D" id="1.10.10.10">
    <property type="entry name" value="Winged helix-like DNA-binding domain superfamily/Winged helix DNA-binding domain"/>
    <property type="match status" value="1"/>
</dbReference>
<evidence type="ECO:0000259" key="5">
    <source>
        <dbReference type="PROSITE" id="PS50931"/>
    </source>
</evidence>
<dbReference type="GO" id="GO:0003677">
    <property type="term" value="F:DNA binding"/>
    <property type="evidence" value="ECO:0007669"/>
    <property type="project" value="UniProtKB-KW"/>
</dbReference>
<dbReference type="PRINTS" id="PR00039">
    <property type="entry name" value="HTHLYSR"/>
</dbReference>
<organism evidence="6 7">
    <name type="scientific">Zavarzinia aquatilis</name>
    <dbReference type="NCBI Taxonomy" id="2211142"/>
    <lineage>
        <taxon>Bacteria</taxon>
        <taxon>Pseudomonadati</taxon>
        <taxon>Pseudomonadota</taxon>
        <taxon>Alphaproteobacteria</taxon>
        <taxon>Rhodospirillales</taxon>
        <taxon>Zavarziniaceae</taxon>
        <taxon>Zavarzinia</taxon>
    </lineage>
</organism>
<protein>
    <submittedName>
        <fullName evidence="6">LysR family transcriptional regulator</fullName>
    </submittedName>
</protein>
<dbReference type="RefSeq" id="WP_109903453.1">
    <property type="nucleotide sequence ID" value="NZ_QGLE01000002.1"/>
</dbReference>
<dbReference type="InterPro" id="IPR050950">
    <property type="entry name" value="HTH-type_LysR_regulators"/>
</dbReference>
<dbReference type="SUPFAM" id="SSF53850">
    <property type="entry name" value="Periplasmic binding protein-like II"/>
    <property type="match status" value="1"/>
</dbReference>
<keyword evidence="7" id="KW-1185">Reference proteome</keyword>
<keyword evidence="2" id="KW-0805">Transcription regulation</keyword>